<dbReference type="InterPro" id="IPR023631">
    <property type="entry name" value="Amidase_dom"/>
</dbReference>
<dbReference type="InterPro" id="IPR036928">
    <property type="entry name" value="AS_sf"/>
</dbReference>
<evidence type="ECO:0000313" key="2">
    <source>
        <dbReference type="EMBL" id="TXB69351.1"/>
    </source>
</evidence>
<feature type="domain" description="Amidase" evidence="1">
    <location>
        <begin position="24"/>
        <end position="430"/>
    </location>
</feature>
<dbReference type="AlphaFoldDB" id="A0A5C6S5T1"/>
<sequence>MNPADRPIPEIASQLRDRRLRVPDLIEAHLDRIAARNPTLSALVGVDADAARQAAVNAERDLRAGDDRGPLHGIPFAVKDLIDIEGQSKTCGSRRFADRVATADAAVITRLRAAGAIPIARAATYEFALTGPSFDAAYPPSLNPWSADHITGGSSSGSASAVAGGMLRLALGTDTGGSVRSPAAYCGIVGLKPTYGLVPMGGVFRLSPSLDHLGPMAASVAEAALMLDAMAPGCGAAAALGHDIKGLRIGYARDWFAHDPDAARDLVAAVDDAASALSMLGAEITLVRMPDYALAESAGAVILHSEALEIHRDGLTDSFDLYGRQPRQSLAGGVGLTAEDVARAQAAGHRISAAIDALLDECDVILAPTTLAPAPPVAAFRGDETVWTVMRTLPFNLTGHPAMSVPIGFSEGLPLGMQIVGARRAEAMICRIGAAFEAATDHSAQRPYFA</sequence>
<keyword evidence="3" id="KW-1185">Reference proteome</keyword>
<dbReference type="PANTHER" id="PTHR11895">
    <property type="entry name" value="TRANSAMIDASE"/>
    <property type="match status" value="1"/>
</dbReference>
<name>A0A5C6S5T1_9RHOB</name>
<dbReference type="PANTHER" id="PTHR11895:SF176">
    <property type="entry name" value="AMIDASE AMID-RELATED"/>
    <property type="match status" value="1"/>
</dbReference>
<reference evidence="2 3" key="1">
    <citation type="submission" date="2019-08" db="EMBL/GenBank/DDBJ databases">
        <authorList>
            <person name="Ye J."/>
        </authorList>
    </citation>
    <scope>NUCLEOTIDE SEQUENCE [LARGE SCALE GENOMIC DNA]</scope>
    <source>
        <strain evidence="2 3">TK008</strain>
    </source>
</reference>
<dbReference type="InterPro" id="IPR000120">
    <property type="entry name" value="Amidase"/>
</dbReference>
<proteinExistence type="predicted"/>
<dbReference type="OrthoDB" id="9777859at2"/>
<dbReference type="EMBL" id="VOPL01000003">
    <property type="protein sequence ID" value="TXB69351.1"/>
    <property type="molecule type" value="Genomic_DNA"/>
</dbReference>
<comment type="caution">
    <text evidence="2">The sequence shown here is derived from an EMBL/GenBank/DDBJ whole genome shotgun (WGS) entry which is preliminary data.</text>
</comment>
<evidence type="ECO:0000259" key="1">
    <source>
        <dbReference type="Pfam" id="PF01425"/>
    </source>
</evidence>
<dbReference type="SUPFAM" id="SSF75304">
    <property type="entry name" value="Amidase signature (AS) enzymes"/>
    <property type="match status" value="1"/>
</dbReference>
<dbReference type="PROSITE" id="PS00571">
    <property type="entry name" value="AMIDASES"/>
    <property type="match status" value="1"/>
</dbReference>
<accession>A0A5C6S5T1</accession>
<dbReference type="GO" id="GO:0003824">
    <property type="term" value="F:catalytic activity"/>
    <property type="evidence" value="ECO:0007669"/>
    <property type="project" value="InterPro"/>
</dbReference>
<gene>
    <name evidence="2" type="ORF">FQV27_10400</name>
</gene>
<protein>
    <submittedName>
        <fullName evidence="2">Amidase</fullName>
    </submittedName>
</protein>
<dbReference type="InterPro" id="IPR020556">
    <property type="entry name" value="Amidase_CS"/>
</dbReference>
<evidence type="ECO:0000313" key="3">
    <source>
        <dbReference type="Proteomes" id="UP000321562"/>
    </source>
</evidence>
<organism evidence="2 3">
    <name type="scientific">Paracoccus aurantiacus</name>
    <dbReference type="NCBI Taxonomy" id="2599412"/>
    <lineage>
        <taxon>Bacteria</taxon>
        <taxon>Pseudomonadati</taxon>
        <taxon>Pseudomonadota</taxon>
        <taxon>Alphaproteobacteria</taxon>
        <taxon>Rhodobacterales</taxon>
        <taxon>Paracoccaceae</taxon>
        <taxon>Paracoccus</taxon>
    </lineage>
</organism>
<dbReference type="Gene3D" id="3.90.1300.10">
    <property type="entry name" value="Amidase signature (AS) domain"/>
    <property type="match status" value="1"/>
</dbReference>
<dbReference type="RefSeq" id="WP_147098078.1">
    <property type="nucleotide sequence ID" value="NZ_JBHUFH010000011.1"/>
</dbReference>
<dbReference type="Proteomes" id="UP000321562">
    <property type="component" value="Unassembled WGS sequence"/>
</dbReference>
<dbReference type="Pfam" id="PF01425">
    <property type="entry name" value="Amidase"/>
    <property type="match status" value="1"/>
</dbReference>